<proteinExistence type="predicted"/>
<gene>
    <name evidence="3" type="ORF">POVCU2_0046980</name>
</gene>
<feature type="transmembrane region" description="Helical" evidence="2">
    <location>
        <begin position="2415"/>
        <end position="2434"/>
    </location>
</feature>
<feature type="transmembrane region" description="Helical" evidence="2">
    <location>
        <begin position="2125"/>
        <end position="2149"/>
    </location>
</feature>
<name>A0A1A8W8A2_PLAOA</name>
<feature type="compositionally biased region" description="Basic and acidic residues" evidence="1">
    <location>
        <begin position="2511"/>
        <end position="2548"/>
    </location>
</feature>
<feature type="region of interest" description="Disordered" evidence="1">
    <location>
        <begin position="483"/>
        <end position="503"/>
    </location>
</feature>
<dbReference type="Proteomes" id="UP000078560">
    <property type="component" value="Unassembled WGS sequence"/>
</dbReference>
<evidence type="ECO:0000256" key="1">
    <source>
        <dbReference type="SAM" id="MobiDB-lite"/>
    </source>
</evidence>
<feature type="transmembrane region" description="Helical" evidence="2">
    <location>
        <begin position="2643"/>
        <end position="2661"/>
    </location>
</feature>
<keyword evidence="2" id="KW-0812">Transmembrane</keyword>
<accession>A0A1A8W8A2</accession>
<protein>
    <submittedName>
        <fullName evidence="3">Uncharacterized protein</fullName>
    </submittedName>
</protein>
<keyword evidence="2" id="KW-1133">Transmembrane helix</keyword>
<feature type="region of interest" description="Disordered" evidence="1">
    <location>
        <begin position="1003"/>
        <end position="1035"/>
    </location>
</feature>
<organism evidence="3 4">
    <name type="scientific">Plasmodium ovale curtisi</name>
    <dbReference type="NCBI Taxonomy" id="864141"/>
    <lineage>
        <taxon>Eukaryota</taxon>
        <taxon>Sar</taxon>
        <taxon>Alveolata</taxon>
        <taxon>Apicomplexa</taxon>
        <taxon>Aconoidasida</taxon>
        <taxon>Haemosporida</taxon>
        <taxon>Plasmodiidae</taxon>
        <taxon>Plasmodium</taxon>
        <taxon>Plasmodium (Plasmodium)</taxon>
    </lineage>
</organism>
<feature type="transmembrane region" description="Helical" evidence="2">
    <location>
        <begin position="2700"/>
        <end position="2723"/>
    </location>
</feature>
<reference evidence="4" key="1">
    <citation type="submission" date="2016-05" db="EMBL/GenBank/DDBJ databases">
        <authorList>
            <person name="Naeem Raeece"/>
        </authorList>
    </citation>
    <scope>NUCLEOTIDE SEQUENCE [LARGE SCALE GENOMIC DNA]</scope>
</reference>
<evidence type="ECO:0000313" key="4">
    <source>
        <dbReference type="Proteomes" id="UP000078560"/>
    </source>
</evidence>
<evidence type="ECO:0000313" key="3">
    <source>
        <dbReference type="EMBL" id="SBS88198.1"/>
    </source>
</evidence>
<feature type="compositionally biased region" description="Basic and acidic residues" evidence="1">
    <location>
        <begin position="1017"/>
        <end position="1026"/>
    </location>
</feature>
<feature type="transmembrane region" description="Helical" evidence="2">
    <location>
        <begin position="2315"/>
        <end position="2335"/>
    </location>
</feature>
<sequence>MSGLRFFEKVKKKEIQEIEKKLIHIHKSVISNFICSDILHKEEIIALWKKCNLYVTDVKVNITHFFDNYPNFAICNDQNLLIGEYFIYLIIYLKNIKIKKNPFRIINFYIFANNKWKDKLILQFLKNIFLNNEQYYGNCKTLIIEYLINNYDTFNEFIVSLFYTNVLRYINNKLQINFLKKNQNYLNIFANFLITFNGNATLDLKCDMLKAFFLISKNLKRILLQFPFDKDICTHVCLIYQQIKNIIINYETNIQRDILNQEKNFSFLPNEDVTQKREHYIGENYASFDKKQRKCDLFFKGAPNGNVEGCLNENNNATIFTENTNNVETDEEIKSWNSDNENEGERDRVNQHGNRLNTDILSKYLFFIQKIKELLKKCDDVIREKKRENPFLTLCKYRSVLIIKYKNVRFINVDDTLDYFLLFFKIKNLLNEGSKNPFFIFLCIESLNYWLQKNEKLQYSFERAQEIFAKNEEVEKENLHNELCSSTAEGSRKTSKKKNEGDRMVDHYSSDDILFCGNAEEGGRVDGLNLTSVHTRKKRTIPEREIEDGENILSIKLDQFANPEEHVEINHINESFKHFCYAKKIIFLREIYAVIIKSILLILKKYSWYNIKIIWKSCINVYEHFLTSKKNKFIKYDVYENLTYIIFNQEKKKKYLCLSLLLKYFKNSMCEKNVLEYLFYCFFQNDDFFMFSLYELIKQCVKHIFIHSEDKYLLYYIFVKNILITDSFCMKTFYIKKMIELFYKYDSNYLLFVLNKEYFVLKKYFNDYNEESIMKIGRQTNYQKRCGNNVDNFICLNKANDLKKAINTEYFQFLEGKFLGKNKLKQIVYNHTIHKREENIFLNYKMVYAKKEEEEKKYKRTFGINIPRTYFLYNFHSIENIIYVELYTLCTLRKHEPIEIVYYRNNFYYELSGEILLNVKTLNNFFYFSNDEIILSILSFICENKYLNLCDLYLFISFLNTSITSISRTSRDSYKKYILLFFEKFFIFYQRMVELDKKEKNRKWASTPNGEENTESEDMRNSEKGEGICQNGEEQNGEGAIHPSTDFCNNLPDFMTTLYFLYGNSNIPRRDASNECTGCSENSKNVYASCIFYPYKCKCVDMGKGIFLYNYYLMNILFILFKSTNKDMGIEASVYCSDILNTVVDYCNNFENINFFFFLFNVKTTWKEFYLISKEIFFKTVSIILLKKENFTCLNNTFFPLFKSHKQVDHSFAAFLLKLCFISLNQGNNGKLGNTHRIWLRGNNAMLNVNQHFLSFDFFDCSIKCTDVKNVKDKNEHLVNYISYLFGDNYKNDMTTNVPLYILENFIYKMKKECMMKLTKHKDIENSEMYKLAYYINEFVLYLKENTIFSKQIENEEFYRYFCQISLCNITTFLNFDKHKLHPILYSDISSTCTAYSYLLLLKIYVCNVLYYFINYLNFLFLNNSNSFFFDCRGHLIFQEENEREITSIIIWLSIKYICTLITSIMDFSFKFIITYNIKGKSNEQSVGSQSVLINSIPEDKHEKIDKSAENINATHDKNYAPISFFNNEEIHYIIQNMLCLLLYSKHIACQQYLSDCILNICKIIVIRSTEDMQAIPLLYIYIILLIFKNEKSSAKGTKKKEQTSYPTEGKVELHTNSTNMEIGSSHAIRGGHCSEKPIVYEENHNDNCSRYLHRIINKLNRVLTSKEEENVDISEYLSMNFLNTHFITEKNDERKCANYKKDRKKEKMKLVSEMSCINGFEEPSKFEMKEKLNMLILDNKRININFLRKSSNMCLALSSLAKSYKIKEQYVIYNFIIKIIINYLYNGNNKYKKVICLNIIKHIYTIIDNKTLYEYINDIYQISLIYYKSKFFCLKSSSTSLYNILTKRLLAKLNYSYHVSSNMYYFCTGSKSRLFKNINLTFFDLLNSASLLKIFLSVFVKKCKLLGASFFSNKERVKRGRILHREYKPYFDYSNFYAKFIPILTFLSNIIIFNNDDYFLLCNLKGDLATACRIHKISQMEEYHKEVSNDGEMGIKSDDNHKEMVDSSEHYEEITPIDSTNDNTSSLNIYFLFIKYFKKLLTQDNYFVQVLICRIVVNVYLHIYLKLKKEKLIFYFLHKVVLNAIRKKRKNFYLLLFIEFVKRKESKMLIDENSKKFRIMFFQFLFIFINSRTYLEMLLILQILNILFNRIFISVNKNIVPLLLNKLTLYRNDMFIPVLINELLMKITKTVTNFVSILELYIASKNDYYIESFLYNWFLHIKKREKKEFQIKEHELNKLSSYKSFRFFSKYYEKKEGSHACITKRAYVDAKESPSGEDNDEVEGVVEESVYIYLYLLLFHIISTYEGNIKIMKYCFRILLSIIKFINIENLFLFEKMYAYYMQNVEKNYLDKYIISYSYLVCVKYCTTEGKKEDTKIRATYTPRNNFVKSISAYIDEEKNRIISSLNCNLNDYIFNYAYFYFLLFMNFFSLLYNKNSVTYTKYFVNAFLNYGIIEYNYELLERAEEKINKRNNSEENVFNKGGIILRKKVFFCNCCNVNSASPTISAMENGRKSKNTIESRSGNRSESGSENRSESGSESRGVIRRENLHGRDLVNNNCFVQGKSQLSKHNYIFKSEDPQNGNISVDLYTEHTLAAGEKYEKWYKTHLNSCIREIVRGKIIRQNITCDVVYTHNRLKHVRKYNLFTSFFTVLYSCLIFMLNDENKLLRYKTKIAVLYFMNKNSLHISRNMNDITCTEFFIYYISTYYKKIALQIFTFCIYQTKSCIKNSSYYNPVKLFDQEKYNLYINNILLNHLFMFYYLYTVILVSSQGGDFSVKNQEGGGVKKTNRVQYGLDEEHNINKLGDNFRENTNNHNMYSMRNVTQRTHSEATYFVKYDQRKKDPIDFYIFVDSLGGQKKEKFMNSAGAYHESANEYSSARANEHSYIRYIADVTNGKTNAYEYDLCLLNYYRMWKETIKRNLNRKRDHCNAFYSVSSTEQQIVLIFLSSLRMHHIRYIKRSLDDYLRLLISDTKVDLFDSNFVICLSNLFNKILILLTNLYIFFQKNATIYYNSYFYEEVKNIKNKITSIYNIIKLTRHEINPFLLKSVEFLLHILNNEYLKNSNFFPDIYTLLYSLKFST</sequence>
<keyword evidence="2" id="KW-0472">Membrane</keyword>
<evidence type="ECO:0000256" key="2">
    <source>
        <dbReference type="SAM" id="Phobius"/>
    </source>
</evidence>
<feature type="transmembrane region" description="Helical" evidence="2">
    <location>
        <begin position="2744"/>
        <end position="2763"/>
    </location>
</feature>
<dbReference type="EMBL" id="FLQU01000617">
    <property type="protein sequence ID" value="SBS88198.1"/>
    <property type="molecule type" value="Genomic_DNA"/>
</dbReference>
<feature type="region of interest" description="Disordered" evidence="1">
    <location>
        <begin position="2510"/>
        <end position="2548"/>
    </location>
</feature>